<dbReference type="PROSITE" id="PS50969">
    <property type="entry name" value="FCP1"/>
    <property type="match status" value="1"/>
</dbReference>
<dbReference type="PROSITE" id="PS50011">
    <property type="entry name" value="PROTEIN_KINASE_DOM"/>
    <property type="match status" value="1"/>
</dbReference>
<keyword evidence="16" id="KW-0418">Kinase</keyword>
<keyword evidence="17" id="KW-0378">Hydrolase</keyword>
<dbReference type="GO" id="GO:0005524">
    <property type="term" value="F:ATP binding"/>
    <property type="evidence" value="ECO:0007669"/>
    <property type="project" value="UniProtKB-UniRule"/>
</dbReference>
<feature type="binding site" evidence="30">
    <location>
        <position position="71"/>
    </location>
    <ligand>
        <name>ATP</name>
        <dbReference type="ChEBI" id="CHEBI:30616"/>
    </ligand>
</feature>
<dbReference type="EC" id="3.1.3.16" evidence="6"/>
<evidence type="ECO:0000256" key="21">
    <source>
        <dbReference type="ARBA" id="ARBA00023015"/>
    </source>
</evidence>
<dbReference type="Gene3D" id="3.40.50.1000">
    <property type="entry name" value="HAD superfamily/HAD-like"/>
    <property type="match status" value="1"/>
</dbReference>
<protein>
    <recommendedName>
        <fullName evidence="6">protein-serine/threonine phosphatase</fullName>
        <ecNumber evidence="6">3.1.3.16</ecNumber>
    </recommendedName>
</protein>
<dbReference type="Gene3D" id="1.10.510.10">
    <property type="entry name" value="Transferase(Phosphotransferase) domain 1"/>
    <property type="match status" value="1"/>
</dbReference>
<keyword evidence="9" id="KW-0597">Phosphoprotein</keyword>
<evidence type="ECO:0000256" key="1">
    <source>
        <dbReference type="ARBA" id="ARBA00001936"/>
    </source>
</evidence>
<dbReference type="InterPro" id="IPR017441">
    <property type="entry name" value="Protein_kinase_ATP_BS"/>
</dbReference>
<evidence type="ECO:0000256" key="26">
    <source>
        <dbReference type="ARBA" id="ARBA00023242"/>
    </source>
</evidence>
<feature type="domain" description="FCP1 homology" evidence="34">
    <location>
        <begin position="506"/>
        <end position="762"/>
    </location>
</feature>
<keyword evidence="23" id="KW-0804">Transcription</keyword>
<evidence type="ECO:0000256" key="19">
    <source>
        <dbReference type="ARBA" id="ARBA00022884"/>
    </source>
</evidence>
<dbReference type="InterPro" id="IPR001245">
    <property type="entry name" value="Ser-Thr/Tyr_kinase_cat_dom"/>
</dbReference>
<evidence type="ECO:0000256" key="27">
    <source>
        <dbReference type="ARBA" id="ARBA00047761"/>
    </source>
</evidence>
<evidence type="ECO:0000256" key="29">
    <source>
        <dbReference type="PROSITE-ProRule" id="PRU00266"/>
    </source>
</evidence>
<dbReference type="PANTHER" id="PTHR47973">
    <property type="entry name" value="CYSTEINE-RICH RECEPTOR-LIKE PROTEIN KINASE 3"/>
    <property type="match status" value="1"/>
</dbReference>
<dbReference type="GO" id="GO:0004674">
    <property type="term" value="F:protein serine/threonine kinase activity"/>
    <property type="evidence" value="ECO:0007669"/>
    <property type="project" value="UniProtKB-KW"/>
</dbReference>
<accession>A0AAV6KKV0</accession>
<evidence type="ECO:0000256" key="23">
    <source>
        <dbReference type="ARBA" id="ARBA00023163"/>
    </source>
</evidence>
<dbReference type="InterPro" id="IPR036412">
    <property type="entry name" value="HAD-like_sf"/>
</dbReference>
<dbReference type="GO" id="GO:0009755">
    <property type="term" value="P:hormone-mediated signaling pathway"/>
    <property type="evidence" value="ECO:0007669"/>
    <property type="project" value="UniProtKB-ARBA"/>
</dbReference>
<evidence type="ECO:0000256" key="18">
    <source>
        <dbReference type="ARBA" id="ARBA00022840"/>
    </source>
</evidence>
<comment type="subcellular location">
    <subcellularLocation>
        <location evidence="5">Membrane</location>
        <topology evidence="5">Single-pass membrane protein</topology>
    </subcellularLocation>
    <subcellularLocation>
        <location evidence="4">Nucleus</location>
    </subcellularLocation>
</comment>
<dbReference type="InterPro" id="IPR000719">
    <property type="entry name" value="Prot_kinase_dom"/>
</dbReference>
<dbReference type="PROSITE" id="PS50137">
    <property type="entry name" value="DS_RBD"/>
    <property type="match status" value="1"/>
</dbReference>
<evidence type="ECO:0000256" key="20">
    <source>
        <dbReference type="ARBA" id="ARBA00022989"/>
    </source>
</evidence>
<comment type="catalytic activity">
    <reaction evidence="28">
        <text>O-phospho-L-threonyl-[protein] + H2O = L-threonyl-[protein] + phosphate</text>
        <dbReference type="Rhea" id="RHEA:47004"/>
        <dbReference type="Rhea" id="RHEA-COMP:11060"/>
        <dbReference type="Rhea" id="RHEA-COMP:11605"/>
        <dbReference type="ChEBI" id="CHEBI:15377"/>
        <dbReference type="ChEBI" id="CHEBI:30013"/>
        <dbReference type="ChEBI" id="CHEBI:43474"/>
        <dbReference type="ChEBI" id="CHEBI:61977"/>
        <dbReference type="EC" id="3.1.3.16"/>
    </reaction>
</comment>
<keyword evidence="14" id="KW-0677">Repeat</keyword>
<evidence type="ECO:0000256" key="11">
    <source>
        <dbReference type="ARBA" id="ARBA00022692"/>
    </source>
</evidence>
<evidence type="ECO:0000256" key="7">
    <source>
        <dbReference type="ARBA" id="ARBA00022473"/>
    </source>
</evidence>
<comment type="cofactor">
    <cofactor evidence="2">
        <name>Co(2+)</name>
        <dbReference type="ChEBI" id="CHEBI:48828"/>
    </cofactor>
</comment>
<evidence type="ECO:0000256" key="4">
    <source>
        <dbReference type="ARBA" id="ARBA00004123"/>
    </source>
</evidence>
<comment type="caution">
    <text evidence="35">The sequence shown here is derived from an EMBL/GenBank/DDBJ whole genome shotgun (WGS) entry which is preliminary data.</text>
</comment>
<evidence type="ECO:0000256" key="8">
    <source>
        <dbReference type="ARBA" id="ARBA00022527"/>
    </source>
</evidence>
<dbReference type="InterPro" id="IPR014720">
    <property type="entry name" value="dsRBD_dom"/>
</dbReference>
<evidence type="ECO:0000256" key="3">
    <source>
        <dbReference type="ARBA" id="ARBA00001946"/>
    </source>
</evidence>
<evidence type="ECO:0000256" key="16">
    <source>
        <dbReference type="ARBA" id="ARBA00022777"/>
    </source>
</evidence>
<organism evidence="35 36">
    <name type="scientific">Rhododendron griersonianum</name>
    <dbReference type="NCBI Taxonomy" id="479676"/>
    <lineage>
        <taxon>Eukaryota</taxon>
        <taxon>Viridiplantae</taxon>
        <taxon>Streptophyta</taxon>
        <taxon>Embryophyta</taxon>
        <taxon>Tracheophyta</taxon>
        <taxon>Spermatophyta</taxon>
        <taxon>Magnoliopsida</taxon>
        <taxon>eudicotyledons</taxon>
        <taxon>Gunneridae</taxon>
        <taxon>Pentapetalae</taxon>
        <taxon>asterids</taxon>
        <taxon>Ericales</taxon>
        <taxon>Ericaceae</taxon>
        <taxon>Ericoideae</taxon>
        <taxon>Rhodoreae</taxon>
        <taxon>Rhododendron</taxon>
    </lineage>
</organism>
<evidence type="ECO:0000256" key="24">
    <source>
        <dbReference type="ARBA" id="ARBA00023170"/>
    </source>
</evidence>
<evidence type="ECO:0000313" key="36">
    <source>
        <dbReference type="Proteomes" id="UP000823749"/>
    </source>
</evidence>
<feature type="compositionally biased region" description="Low complexity" evidence="31">
    <location>
        <begin position="1201"/>
        <end position="1210"/>
    </location>
</feature>
<dbReference type="PROSITE" id="PS00108">
    <property type="entry name" value="PROTEIN_KINASE_ST"/>
    <property type="match status" value="1"/>
</dbReference>
<dbReference type="Proteomes" id="UP000823749">
    <property type="component" value="Chromosome 4"/>
</dbReference>
<proteinExistence type="predicted"/>
<feature type="region of interest" description="Disordered" evidence="31">
    <location>
        <begin position="920"/>
        <end position="940"/>
    </location>
</feature>
<evidence type="ECO:0000256" key="9">
    <source>
        <dbReference type="ARBA" id="ARBA00022553"/>
    </source>
</evidence>
<keyword evidence="8" id="KW-0723">Serine/threonine-protein kinase</keyword>
<dbReference type="Pfam" id="PF00035">
    <property type="entry name" value="dsrm"/>
    <property type="match status" value="1"/>
</dbReference>
<dbReference type="InterPro" id="IPR008271">
    <property type="entry name" value="Ser/Thr_kinase_AS"/>
</dbReference>
<dbReference type="Gene3D" id="3.30.200.20">
    <property type="entry name" value="Phosphorylase Kinase, domain 1"/>
    <property type="match status" value="1"/>
</dbReference>
<dbReference type="InterPro" id="IPR004274">
    <property type="entry name" value="FCP1_dom"/>
</dbReference>
<keyword evidence="36" id="KW-1185">Reference proteome</keyword>
<dbReference type="CDD" id="cd14066">
    <property type="entry name" value="STKc_IRAK"/>
    <property type="match status" value="1"/>
</dbReference>
<dbReference type="FunFam" id="3.40.50.1000:FF:000035">
    <property type="entry name" value="RNA polymerase II C-terminal domain phosphatase-like 1"/>
    <property type="match status" value="1"/>
</dbReference>
<keyword evidence="13" id="KW-0732">Signal</keyword>
<dbReference type="Gene3D" id="3.30.160.20">
    <property type="match status" value="1"/>
</dbReference>
<keyword evidence="10" id="KW-0808">Transferase</keyword>
<keyword evidence="12" id="KW-0479">Metal-binding</keyword>
<evidence type="ECO:0000313" key="35">
    <source>
        <dbReference type="EMBL" id="KAG5553191.1"/>
    </source>
</evidence>
<sequence length="1238" mass="137457">MSFSCFGAFSLCKQKTETQTQEIATSNVRLFSYNSLRSATRDFHPSNRIGGGGFGVVYRGVLRDGTHAAIKCLSAESKQGTTEFFTEVNMISTIRHPNLVELIGCCVEGSHRILVYEYLEKNSLANALLGSKGKRVALDWSIRAAICLGTASGIAFLHEEAEPHIVHRDVKASNILLDGSFLPKIGDFGLAKLFPDNVTHISTQVAGTVGYLAPEYALLGQLTKKADVYSFGVLVLEVISGRSSSKAAFGEDLLVLVEWTWKLREEGRLLDIVDPELGEYPEKEVMRFIKVALFCTQAASHQRPDMKQVVVMLSKEVNLNEKLLTEPGVYRSRTSQTLVGGSSAESSSSGNKGKQLIPAYQIIDIRFTDYNVSMSLWLKSVVYHGDSCLGELEAIPVKDNQDFQFPNNEIRIHHISPLSERCPPLSILQTISSFSVRCKLESTSPVEQSHLINLHASCFHEFKTAVVLLGEEELHLVAMPSKEKKFPCFWCYAVPSGLYTACLGMLNLRCLAIVFDLDETLIVANTMKSFEDRIEALSSWIEREADSIRVSGMTAELKRYVDDRALLKQYIETDCVVDNGKMFKVQLEEVPLLSDSHEPVVRPVIRLPERNTVLTRVNPEIRDTSVLVRLRPAWEDLRSYLTAKGRKRFEVYVCTMAERDYALEMWRLLDPEAHLISSKQLLDRVVCVKSGKHYILRVCARKSLLNVFQDGNCHPKMAMVIDDRLKVWEDKDQPRVHVVPAFTPYYAPQAETANAVPVLCVARNVACNVRGCFFKEYDENLLRRICELFYEDEVSNLPSPPDVSNYLMSEDASFVPNGNNAPIAEGMNGPEVAPRLSQLDEKYGADLATHPATNSPEPRPEVPHVASVPNVFGPTSFRAVIPSDKPSLLGAPFRRDSSSSEFDEVKRRFLIVNPSQDLRYQGSSEPPLLSRSPASPIEPQGGWLVEEDMNRVQLNNRKSGTVQESGALKTDKHRARQNVRFHGTLGSASVRLPSQVSEVWGEEGYPDREQQRHNPPSAIPLSVSLSYAMGAEIGVSENSLSNGREFQTDGGRVNFVPSLSVGVLQEIGRRCSSKVEFRSVISTSKDFQFSFEVLFTGEKIGAGMGRTRKDAQQQAAENALRCLAEKYISYVAPRSGAVDRDFDKLTRGVENGFIWDTINPGSDELPVEDGLSKESTSKVAEGALGNASNGGNQLVRKHSNSPRSSVSIPSKRLKEELMQGSQGLSSSRQPKNEHAVES</sequence>
<dbReference type="AlphaFoldDB" id="A0AAV6KKV0"/>
<evidence type="ECO:0000256" key="28">
    <source>
        <dbReference type="ARBA" id="ARBA00048336"/>
    </source>
</evidence>
<keyword evidence="18 30" id="KW-0067">ATP-binding</keyword>
<keyword evidence="11" id="KW-0812">Transmembrane</keyword>
<dbReference type="GO" id="GO:0004722">
    <property type="term" value="F:protein serine/threonine phosphatase activity"/>
    <property type="evidence" value="ECO:0007669"/>
    <property type="project" value="UniProtKB-EC"/>
</dbReference>
<feature type="compositionally biased region" description="Polar residues" evidence="31">
    <location>
        <begin position="1219"/>
        <end position="1229"/>
    </location>
</feature>
<feature type="region of interest" description="Disordered" evidence="31">
    <location>
        <begin position="1182"/>
        <end position="1238"/>
    </location>
</feature>
<evidence type="ECO:0000259" key="32">
    <source>
        <dbReference type="PROSITE" id="PS50011"/>
    </source>
</evidence>
<dbReference type="SUPFAM" id="SSF56784">
    <property type="entry name" value="HAD-like"/>
    <property type="match status" value="1"/>
</dbReference>
<evidence type="ECO:0000256" key="30">
    <source>
        <dbReference type="PROSITE-ProRule" id="PRU10141"/>
    </source>
</evidence>
<evidence type="ECO:0000256" key="12">
    <source>
        <dbReference type="ARBA" id="ARBA00022723"/>
    </source>
</evidence>
<dbReference type="GO" id="GO:0046872">
    <property type="term" value="F:metal ion binding"/>
    <property type="evidence" value="ECO:0007669"/>
    <property type="project" value="UniProtKB-KW"/>
</dbReference>
<dbReference type="PROSITE" id="PS00107">
    <property type="entry name" value="PROTEIN_KINASE_ATP"/>
    <property type="match status" value="1"/>
</dbReference>
<evidence type="ECO:0000256" key="13">
    <source>
        <dbReference type="ARBA" id="ARBA00022729"/>
    </source>
</evidence>
<evidence type="ECO:0000256" key="5">
    <source>
        <dbReference type="ARBA" id="ARBA00004167"/>
    </source>
</evidence>
<feature type="domain" description="Protein kinase" evidence="32">
    <location>
        <begin position="43"/>
        <end position="324"/>
    </location>
</feature>
<comment type="catalytic activity">
    <reaction evidence="27">
        <text>O-phospho-L-seryl-[protein] + H2O = L-seryl-[protein] + phosphate</text>
        <dbReference type="Rhea" id="RHEA:20629"/>
        <dbReference type="Rhea" id="RHEA-COMP:9863"/>
        <dbReference type="Rhea" id="RHEA-COMP:11604"/>
        <dbReference type="ChEBI" id="CHEBI:15377"/>
        <dbReference type="ChEBI" id="CHEBI:29999"/>
        <dbReference type="ChEBI" id="CHEBI:43474"/>
        <dbReference type="ChEBI" id="CHEBI:83421"/>
        <dbReference type="EC" id="3.1.3.16"/>
    </reaction>
</comment>
<evidence type="ECO:0000256" key="31">
    <source>
        <dbReference type="SAM" id="MobiDB-lite"/>
    </source>
</evidence>
<dbReference type="Pfam" id="PF03031">
    <property type="entry name" value="NIF"/>
    <property type="match status" value="1"/>
</dbReference>
<keyword evidence="24" id="KW-0675">Receptor</keyword>
<keyword evidence="20" id="KW-1133">Transmembrane helix</keyword>
<evidence type="ECO:0000259" key="33">
    <source>
        <dbReference type="PROSITE" id="PS50137"/>
    </source>
</evidence>
<dbReference type="InterPro" id="IPR011009">
    <property type="entry name" value="Kinase-like_dom_sf"/>
</dbReference>
<dbReference type="EMBL" id="JACTNZ010000004">
    <property type="protein sequence ID" value="KAG5553191.1"/>
    <property type="molecule type" value="Genomic_DNA"/>
</dbReference>
<evidence type="ECO:0000256" key="22">
    <source>
        <dbReference type="ARBA" id="ARBA00023136"/>
    </source>
</evidence>
<keyword evidence="15 30" id="KW-0547">Nucleotide-binding</keyword>
<gene>
    <name evidence="35" type="ORF">RHGRI_011153</name>
</gene>
<keyword evidence="22" id="KW-0472">Membrane</keyword>
<evidence type="ECO:0000256" key="10">
    <source>
        <dbReference type="ARBA" id="ARBA00022679"/>
    </source>
</evidence>
<evidence type="ECO:0000256" key="17">
    <source>
        <dbReference type="ARBA" id="ARBA00022801"/>
    </source>
</evidence>
<keyword evidence="19 29" id="KW-0694">RNA-binding</keyword>
<evidence type="ECO:0000259" key="34">
    <source>
        <dbReference type="PROSITE" id="PS50969"/>
    </source>
</evidence>
<dbReference type="GO" id="GO:0005634">
    <property type="term" value="C:nucleus"/>
    <property type="evidence" value="ECO:0007669"/>
    <property type="project" value="UniProtKB-SubCell"/>
</dbReference>
<dbReference type="SMART" id="SM00577">
    <property type="entry name" value="CPDc"/>
    <property type="match status" value="1"/>
</dbReference>
<comment type="cofactor">
    <cofactor evidence="3">
        <name>Mg(2+)</name>
        <dbReference type="ChEBI" id="CHEBI:18420"/>
    </cofactor>
</comment>
<dbReference type="SMART" id="SM00358">
    <property type="entry name" value="DSRM"/>
    <property type="match status" value="1"/>
</dbReference>
<keyword evidence="25" id="KW-0325">Glycoprotein</keyword>
<evidence type="ECO:0000256" key="6">
    <source>
        <dbReference type="ARBA" id="ARBA00013081"/>
    </source>
</evidence>
<dbReference type="InterPro" id="IPR023214">
    <property type="entry name" value="HAD_sf"/>
</dbReference>
<evidence type="ECO:0000256" key="2">
    <source>
        <dbReference type="ARBA" id="ARBA00001941"/>
    </source>
</evidence>
<dbReference type="FunFam" id="3.30.160.20:FF:000035">
    <property type="entry name" value="RNA polymerase II C-terminal domain phosphatase-like 2"/>
    <property type="match status" value="1"/>
</dbReference>
<dbReference type="Pfam" id="PF07714">
    <property type="entry name" value="PK_Tyr_Ser-Thr"/>
    <property type="match status" value="1"/>
</dbReference>
<dbReference type="InterPro" id="IPR052059">
    <property type="entry name" value="CR_Ser/Thr_kinase"/>
</dbReference>
<dbReference type="SUPFAM" id="SSF54768">
    <property type="entry name" value="dsRNA-binding domain-like"/>
    <property type="match status" value="1"/>
</dbReference>
<reference evidence="35" key="1">
    <citation type="submission" date="2020-08" db="EMBL/GenBank/DDBJ databases">
        <title>Plant Genome Project.</title>
        <authorList>
            <person name="Zhang R.-G."/>
        </authorList>
    </citation>
    <scope>NUCLEOTIDE SEQUENCE</scope>
    <source>
        <strain evidence="35">WSP0</strain>
        <tissue evidence="35">Leaf</tissue>
    </source>
</reference>
<dbReference type="SUPFAM" id="SSF56112">
    <property type="entry name" value="Protein kinase-like (PK-like)"/>
    <property type="match status" value="1"/>
</dbReference>
<evidence type="ECO:0000256" key="25">
    <source>
        <dbReference type="ARBA" id="ARBA00023180"/>
    </source>
</evidence>
<dbReference type="GO" id="GO:0016020">
    <property type="term" value="C:membrane"/>
    <property type="evidence" value="ECO:0007669"/>
    <property type="project" value="UniProtKB-SubCell"/>
</dbReference>
<keyword evidence="7" id="KW-0217">Developmental protein</keyword>
<name>A0AAV6KKV0_9ERIC</name>
<keyword evidence="26" id="KW-0539">Nucleus</keyword>
<dbReference type="GO" id="GO:0045892">
    <property type="term" value="P:negative regulation of DNA-templated transcription"/>
    <property type="evidence" value="ECO:0007669"/>
    <property type="project" value="UniProtKB-ARBA"/>
</dbReference>
<dbReference type="GO" id="GO:0003723">
    <property type="term" value="F:RNA binding"/>
    <property type="evidence" value="ECO:0007669"/>
    <property type="project" value="UniProtKB-UniRule"/>
</dbReference>
<dbReference type="SMART" id="SM00220">
    <property type="entry name" value="S_TKc"/>
    <property type="match status" value="1"/>
</dbReference>
<feature type="domain" description="DRBM" evidence="33">
    <location>
        <begin position="1059"/>
        <end position="1125"/>
    </location>
</feature>
<evidence type="ECO:0000256" key="15">
    <source>
        <dbReference type="ARBA" id="ARBA00022741"/>
    </source>
</evidence>
<evidence type="ECO:0000256" key="14">
    <source>
        <dbReference type="ARBA" id="ARBA00022737"/>
    </source>
</evidence>
<dbReference type="FunFam" id="1.10.510.10:FF:000044">
    <property type="entry name" value="Putative LRR receptor-like serine/threonine-protein kinase"/>
    <property type="match status" value="1"/>
</dbReference>
<dbReference type="FunFam" id="3.30.200.20:FF:000225">
    <property type="entry name" value="cold-responsive protein kinase 1"/>
    <property type="match status" value="1"/>
</dbReference>
<keyword evidence="21" id="KW-0805">Transcription regulation</keyword>
<comment type="cofactor">
    <cofactor evidence="1">
        <name>Mn(2+)</name>
        <dbReference type="ChEBI" id="CHEBI:29035"/>
    </cofactor>
</comment>